<keyword evidence="3" id="KW-0949">S-adenosyl-L-methionine</keyword>
<feature type="domain" description="Methyltransferase type 11" evidence="4">
    <location>
        <begin position="64"/>
        <end position="160"/>
    </location>
</feature>
<evidence type="ECO:0000256" key="3">
    <source>
        <dbReference type="ARBA" id="ARBA00022691"/>
    </source>
</evidence>
<evidence type="ECO:0000313" key="6">
    <source>
        <dbReference type="Proteomes" id="UP001597063"/>
    </source>
</evidence>
<dbReference type="Proteomes" id="UP001597063">
    <property type="component" value="Unassembled WGS sequence"/>
</dbReference>
<evidence type="ECO:0000256" key="1">
    <source>
        <dbReference type="ARBA" id="ARBA00022603"/>
    </source>
</evidence>
<keyword evidence="2 5" id="KW-0808">Transferase</keyword>
<dbReference type="CDD" id="cd02440">
    <property type="entry name" value="AdoMet_MTases"/>
    <property type="match status" value="1"/>
</dbReference>
<comment type="caution">
    <text evidence="5">The sequence shown here is derived from an EMBL/GenBank/DDBJ whole genome shotgun (WGS) entry which is preliminary data.</text>
</comment>
<evidence type="ECO:0000259" key="4">
    <source>
        <dbReference type="Pfam" id="PF08241"/>
    </source>
</evidence>
<dbReference type="PROSITE" id="PS01184">
    <property type="entry name" value="UBIE_2"/>
    <property type="match status" value="1"/>
</dbReference>
<organism evidence="5 6">
    <name type="scientific">Actinomadura fibrosa</name>
    <dbReference type="NCBI Taxonomy" id="111802"/>
    <lineage>
        <taxon>Bacteria</taxon>
        <taxon>Bacillati</taxon>
        <taxon>Actinomycetota</taxon>
        <taxon>Actinomycetes</taxon>
        <taxon>Streptosporangiales</taxon>
        <taxon>Thermomonosporaceae</taxon>
        <taxon>Actinomadura</taxon>
    </lineage>
</organism>
<evidence type="ECO:0000256" key="2">
    <source>
        <dbReference type="ARBA" id="ARBA00022679"/>
    </source>
</evidence>
<dbReference type="RefSeq" id="WP_165502825.1">
    <property type="nucleotide sequence ID" value="NZ_CAACUY010000031.1"/>
</dbReference>
<dbReference type="GO" id="GO:0008168">
    <property type="term" value="F:methyltransferase activity"/>
    <property type="evidence" value="ECO:0007669"/>
    <property type="project" value="UniProtKB-KW"/>
</dbReference>
<dbReference type="InterPro" id="IPR023576">
    <property type="entry name" value="UbiE/COQ5_MeTrFase_CS"/>
</dbReference>
<name>A0ABW2XVN3_9ACTN</name>
<dbReference type="PANTHER" id="PTHR43591">
    <property type="entry name" value="METHYLTRANSFERASE"/>
    <property type="match status" value="1"/>
</dbReference>
<gene>
    <name evidence="5" type="ORF">ACFQZM_35570</name>
</gene>
<sequence>MDDPRTPSTGAEPGDGDLVSWTTGVAAAGYEDRDMSIALQIAYPLVLRELGIVPHGPAVAGMLLDLGCGTGVLAELAAAAGVPVLAVDPSEHMLHRARRDRPHPLITYRRFDGERLTFVADGSVAAAAVCLVCCTVPDTAVLTALARELHRVLRPGGRLAVLELSPAGVGVRFSTLRFGDPGRSYENGELLPTFLRLHNGDVLRTACYFRSERFYRMLLAGAGFTDHMVRFPLVDQAAPHPGAALSRAWGAETTVAPYMILSARR</sequence>
<reference evidence="6" key="1">
    <citation type="journal article" date="2019" name="Int. J. Syst. Evol. Microbiol.">
        <title>The Global Catalogue of Microorganisms (GCM) 10K type strain sequencing project: providing services to taxonomists for standard genome sequencing and annotation.</title>
        <authorList>
            <consortium name="The Broad Institute Genomics Platform"/>
            <consortium name="The Broad Institute Genome Sequencing Center for Infectious Disease"/>
            <person name="Wu L."/>
            <person name="Ma J."/>
        </authorList>
    </citation>
    <scope>NUCLEOTIDE SEQUENCE [LARGE SCALE GENOMIC DNA]</scope>
    <source>
        <strain evidence="6">JCM 9371</strain>
    </source>
</reference>
<protein>
    <submittedName>
        <fullName evidence="5">Class I SAM-dependent methyltransferase</fullName>
        <ecNumber evidence="5">2.1.1.-</ecNumber>
    </submittedName>
</protein>
<evidence type="ECO:0000313" key="5">
    <source>
        <dbReference type="EMBL" id="MFD0689855.1"/>
    </source>
</evidence>
<accession>A0ABW2XVN3</accession>
<proteinExistence type="predicted"/>
<dbReference type="Gene3D" id="3.40.50.150">
    <property type="entry name" value="Vaccinia Virus protein VP39"/>
    <property type="match status" value="1"/>
</dbReference>
<dbReference type="GO" id="GO:0032259">
    <property type="term" value="P:methylation"/>
    <property type="evidence" value="ECO:0007669"/>
    <property type="project" value="UniProtKB-KW"/>
</dbReference>
<keyword evidence="1 5" id="KW-0489">Methyltransferase</keyword>
<dbReference type="InterPro" id="IPR029063">
    <property type="entry name" value="SAM-dependent_MTases_sf"/>
</dbReference>
<dbReference type="EMBL" id="JBHTGP010000018">
    <property type="protein sequence ID" value="MFD0689855.1"/>
    <property type="molecule type" value="Genomic_DNA"/>
</dbReference>
<dbReference type="Pfam" id="PF08241">
    <property type="entry name" value="Methyltransf_11"/>
    <property type="match status" value="1"/>
</dbReference>
<dbReference type="EC" id="2.1.1.-" evidence="5"/>
<dbReference type="InterPro" id="IPR013216">
    <property type="entry name" value="Methyltransf_11"/>
</dbReference>
<dbReference type="SUPFAM" id="SSF53335">
    <property type="entry name" value="S-adenosyl-L-methionine-dependent methyltransferases"/>
    <property type="match status" value="1"/>
</dbReference>
<keyword evidence="6" id="KW-1185">Reference proteome</keyword>